<dbReference type="OrthoDB" id="1099063at2759"/>
<evidence type="ECO:0000256" key="4">
    <source>
        <dbReference type="ARBA" id="ARBA00022884"/>
    </source>
</evidence>
<name>A0A6A3J9B8_9STRA</name>
<organism evidence="8 9">
    <name type="scientific">Phytophthora rubi</name>
    <dbReference type="NCBI Taxonomy" id="129364"/>
    <lineage>
        <taxon>Eukaryota</taxon>
        <taxon>Sar</taxon>
        <taxon>Stramenopiles</taxon>
        <taxon>Oomycota</taxon>
        <taxon>Peronosporomycetes</taxon>
        <taxon>Peronosporales</taxon>
        <taxon>Peronosporaceae</taxon>
        <taxon>Phytophthora</taxon>
    </lineage>
</organism>
<keyword evidence="5" id="KW-0539">Nucleus</keyword>
<keyword evidence="2" id="KW-0507">mRNA processing</keyword>
<evidence type="ECO:0000313" key="9">
    <source>
        <dbReference type="Proteomes" id="UP000435112"/>
    </source>
</evidence>
<dbReference type="SUPFAM" id="SSF54928">
    <property type="entry name" value="RNA-binding domain, RBD"/>
    <property type="match status" value="1"/>
</dbReference>
<dbReference type="CDD" id="cd12339">
    <property type="entry name" value="RRM2_SRSF1_4_like"/>
    <property type="match status" value="1"/>
</dbReference>
<comment type="caution">
    <text evidence="8">The sequence shown here is derived from an EMBL/GenBank/DDBJ whole genome shotgun (WGS) entry which is preliminary data.</text>
</comment>
<feature type="domain" description="RRM" evidence="7">
    <location>
        <begin position="88"/>
        <end position="165"/>
    </location>
</feature>
<dbReference type="GO" id="GO:0005737">
    <property type="term" value="C:cytoplasm"/>
    <property type="evidence" value="ECO:0007669"/>
    <property type="project" value="TreeGrafter"/>
</dbReference>
<keyword evidence="4 6" id="KW-0694">RNA-binding</keyword>
<dbReference type="Gene3D" id="3.30.70.330">
    <property type="match status" value="2"/>
</dbReference>
<sequence>MVRVFVGNLPEDVRERDLSDKFERFGRISSVRIKFPTRPPPFAFIAYDDEQDASDAVRSMHGAMFSGCRLRVEMSKGVDDARPRGTQYRVKLSGLPATMSWQDLKDFLRKGGDVVHSEVDRRGNGTASFATSDELKRAIRKLDGTDLDAATYRRRTPCNEMIRTA</sequence>
<dbReference type="AlphaFoldDB" id="A0A6A3J9B8"/>
<keyword evidence="3" id="KW-0677">Repeat</keyword>
<evidence type="ECO:0000256" key="2">
    <source>
        <dbReference type="ARBA" id="ARBA00022664"/>
    </source>
</evidence>
<dbReference type="GO" id="GO:0005634">
    <property type="term" value="C:nucleus"/>
    <property type="evidence" value="ECO:0007669"/>
    <property type="project" value="UniProtKB-SubCell"/>
</dbReference>
<gene>
    <name evidence="8" type="ORF">PR002_g21597</name>
</gene>
<evidence type="ECO:0000256" key="1">
    <source>
        <dbReference type="ARBA" id="ARBA00004123"/>
    </source>
</evidence>
<dbReference type="Proteomes" id="UP000435112">
    <property type="component" value="Unassembled WGS sequence"/>
</dbReference>
<proteinExistence type="predicted"/>
<dbReference type="PROSITE" id="PS50102">
    <property type="entry name" value="RRM"/>
    <property type="match status" value="2"/>
</dbReference>
<protein>
    <recommendedName>
        <fullName evidence="7">RRM domain-containing protein</fullName>
    </recommendedName>
</protein>
<dbReference type="Pfam" id="PF00076">
    <property type="entry name" value="RRM_1"/>
    <property type="match status" value="2"/>
</dbReference>
<reference evidence="8 9" key="1">
    <citation type="submission" date="2018-09" db="EMBL/GenBank/DDBJ databases">
        <title>Genomic investigation of the strawberry pathogen Phytophthora fragariae indicates pathogenicity is determined by transcriptional variation in three key races.</title>
        <authorList>
            <person name="Adams T.M."/>
            <person name="Armitage A.D."/>
            <person name="Sobczyk M.K."/>
            <person name="Bates H.J."/>
            <person name="Dunwell J.M."/>
            <person name="Nellist C.F."/>
            <person name="Harrison R.J."/>
        </authorList>
    </citation>
    <scope>NUCLEOTIDE SEQUENCE [LARGE SCALE GENOMIC DNA]</scope>
    <source>
        <strain evidence="8 9">SCRP324</strain>
    </source>
</reference>
<evidence type="ECO:0000256" key="5">
    <source>
        <dbReference type="ARBA" id="ARBA00023242"/>
    </source>
</evidence>
<evidence type="ECO:0000259" key="7">
    <source>
        <dbReference type="PROSITE" id="PS50102"/>
    </source>
</evidence>
<dbReference type="GO" id="GO:0003729">
    <property type="term" value="F:mRNA binding"/>
    <property type="evidence" value="ECO:0007669"/>
    <property type="project" value="TreeGrafter"/>
</dbReference>
<dbReference type="GO" id="GO:0006397">
    <property type="term" value="P:mRNA processing"/>
    <property type="evidence" value="ECO:0007669"/>
    <property type="project" value="UniProtKB-KW"/>
</dbReference>
<dbReference type="InterPro" id="IPR035979">
    <property type="entry name" value="RBD_domain_sf"/>
</dbReference>
<dbReference type="SMART" id="SM00360">
    <property type="entry name" value="RRM"/>
    <property type="match status" value="2"/>
</dbReference>
<accession>A0A6A3J9B8</accession>
<dbReference type="PANTHER" id="PTHR23003">
    <property type="entry name" value="RNA RECOGNITION MOTIF RRM DOMAIN CONTAINING PROTEIN"/>
    <property type="match status" value="1"/>
</dbReference>
<dbReference type="InterPro" id="IPR012677">
    <property type="entry name" value="Nucleotide-bd_a/b_plait_sf"/>
</dbReference>
<comment type="subcellular location">
    <subcellularLocation>
        <location evidence="1">Nucleus</location>
    </subcellularLocation>
</comment>
<dbReference type="InterPro" id="IPR000504">
    <property type="entry name" value="RRM_dom"/>
</dbReference>
<evidence type="ECO:0000256" key="3">
    <source>
        <dbReference type="ARBA" id="ARBA00022737"/>
    </source>
</evidence>
<evidence type="ECO:0000256" key="6">
    <source>
        <dbReference type="PROSITE-ProRule" id="PRU00176"/>
    </source>
</evidence>
<dbReference type="EMBL" id="QXFU01002205">
    <property type="protein sequence ID" value="KAE8988955.1"/>
    <property type="molecule type" value="Genomic_DNA"/>
</dbReference>
<dbReference type="InterPro" id="IPR050374">
    <property type="entry name" value="RRT5_SRSF_SR"/>
</dbReference>
<evidence type="ECO:0000313" key="8">
    <source>
        <dbReference type="EMBL" id="KAE8988955.1"/>
    </source>
</evidence>
<dbReference type="PANTHER" id="PTHR23003:SF62">
    <property type="entry name" value="SERINE_ARGININE (SR)-TYPE SHUTTLING MRNA BINDING PROTEIN NPL3"/>
    <property type="match status" value="1"/>
</dbReference>
<feature type="domain" description="RRM" evidence="7">
    <location>
        <begin position="2"/>
        <end position="77"/>
    </location>
</feature>